<dbReference type="EMBL" id="FPBK01000019">
    <property type="protein sequence ID" value="SFU74931.1"/>
    <property type="molecule type" value="Genomic_DNA"/>
</dbReference>
<dbReference type="RefSeq" id="WP_093026396.1">
    <property type="nucleotide sequence ID" value="NZ_FPBK01000019.1"/>
</dbReference>
<evidence type="ECO:0000256" key="7">
    <source>
        <dbReference type="ARBA" id="ARBA00022840"/>
    </source>
</evidence>
<gene>
    <name evidence="11" type="ORF">SAMN05216480_11913</name>
</gene>
<dbReference type="EC" id="2.7.1.12" evidence="3 10"/>
<comment type="catalytic activity">
    <reaction evidence="9 10">
        <text>D-gluconate + ATP = 6-phospho-D-gluconate + ADP + H(+)</text>
        <dbReference type="Rhea" id="RHEA:19433"/>
        <dbReference type="ChEBI" id="CHEBI:15378"/>
        <dbReference type="ChEBI" id="CHEBI:18391"/>
        <dbReference type="ChEBI" id="CHEBI:30616"/>
        <dbReference type="ChEBI" id="CHEBI:58759"/>
        <dbReference type="ChEBI" id="CHEBI:456216"/>
        <dbReference type="EC" id="2.7.1.12"/>
    </reaction>
</comment>
<dbReference type="InterPro" id="IPR027417">
    <property type="entry name" value="P-loop_NTPase"/>
</dbReference>
<dbReference type="PANTHER" id="PTHR43442:SF3">
    <property type="entry name" value="GLUCONOKINASE-RELATED"/>
    <property type="match status" value="1"/>
</dbReference>
<dbReference type="PANTHER" id="PTHR43442">
    <property type="entry name" value="GLUCONOKINASE-RELATED"/>
    <property type="match status" value="1"/>
</dbReference>
<evidence type="ECO:0000313" key="11">
    <source>
        <dbReference type="EMBL" id="SFU74931.1"/>
    </source>
</evidence>
<dbReference type="GO" id="GO:0046316">
    <property type="term" value="F:gluconokinase activity"/>
    <property type="evidence" value="ECO:0007669"/>
    <property type="project" value="UniProtKB-EC"/>
</dbReference>
<dbReference type="GO" id="GO:0005737">
    <property type="term" value="C:cytoplasm"/>
    <property type="evidence" value="ECO:0007669"/>
    <property type="project" value="TreeGrafter"/>
</dbReference>
<keyword evidence="12" id="KW-1185">Reference proteome</keyword>
<dbReference type="CDD" id="cd02021">
    <property type="entry name" value="GntK"/>
    <property type="match status" value="1"/>
</dbReference>
<sequence length="165" mass="18884">MIHPTIYIVMGVSASGKTTIAKKLSEQLKIKYIEADDYHSDANKEKMSNGIPLNDEDRLPWLEALHQVALEHIQDKTSAVMTCSALKEKYRKILTESIEENVQFIFLKGSYELIYDRIAYRKNHFMVASLLKSQFDTLEEPNNAIVVDVSGSIEENMNELMQQLT</sequence>
<protein>
    <recommendedName>
        <fullName evidence="3 10">Gluconokinase</fullName>
        <ecNumber evidence="3 10">2.7.1.12</ecNumber>
    </recommendedName>
</protein>
<dbReference type="STRING" id="1224947.SAMN05216480_11913"/>
<evidence type="ECO:0000256" key="6">
    <source>
        <dbReference type="ARBA" id="ARBA00022777"/>
    </source>
</evidence>
<keyword evidence="6 10" id="KW-0418">Kinase</keyword>
<dbReference type="AlphaFoldDB" id="A0A1I7IPV3"/>
<evidence type="ECO:0000256" key="1">
    <source>
        <dbReference type="ARBA" id="ARBA00004761"/>
    </source>
</evidence>
<dbReference type="Gene3D" id="3.40.50.300">
    <property type="entry name" value="P-loop containing nucleotide triphosphate hydrolases"/>
    <property type="match status" value="1"/>
</dbReference>
<dbReference type="GO" id="GO:0019521">
    <property type="term" value="P:D-gluconate metabolic process"/>
    <property type="evidence" value="ECO:0007669"/>
    <property type="project" value="UniProtKB-KW"/>
</dbReference>
<dbReference type="GO" id="GO:0005524">
    <property type="term" value="F:ATP binding"/>
    <property type="evidence" value="ECO:0007669"/>
    <property type="project" value="UniProtKB-KW"/>
</dbReference>
<keyword evidence="4 10" id="KW-0808">Transferase</keyword>
<comment type="similarity">
    <text evidence="2 10">Belongs to the gluconokinase GntK/GntV family.</text>
</comment>
<dbReference type="OrthoDB" id="9813917at2"/>
<evidence type="ECO:0000256" key="4">
    <source>
        <dbReference type="ARBA" id="ARBA00022679"/>
    </source>
</evidence>
<evidence type="ECO:0000256" key="9">
    <source>
        <dbReference type="ARBA" id="ARBA00048090"/>
    </source>
</evidence>
<dbReference type="SUPFAM" id="SSF52540">
    <property type="entry name" value="P-loop containing nucleoside triphosphate hydrolases"/>
    <property type="match status" value="1"/>
</dbReference>
<evidence type="ECO:0000256" key="2">
    <source>
        <dbReference type="ARBA" id="ARBA00008420"/>
    </source>
</evidence>
<evidence type="ECO:0000256" key="8">
    <source>
        <dbReference type="ARBA" id="ARBA00023064"/>
    </source>
</evidence>
<dbReference type="NCBIfam" id="TIGR01313">
    <property type="entry name" value="therm_gnt_kin"/>
    <property type="match status" value="1"/>
</dbReference>
<evidence type="ECO:0000256" key="5">
    <source>
        <dbReference type="ARBA" id="ARBA00022741"/>
    </source>
</evidence>
<evidence type="ECO:0000256" key="3">
    <source>
        <dbReference type="ARBA" id="ARBA00012054"/>
    </source>
</evidence>
<comment type="pathway">
    <text evidence="1">Carbohydrate acid metabolism.</text>
</comment>
<keyword evidence="7 10" id="KW-0067">ATP-binding</keyword>
<name>A0A1I7IPV3_9FLAO</name>
<dbReference type="Pfam" id="PF01202">
    <property type="entry name" value="SKI"/>
    <property type="match status" value="1"/>
</dbReference>
<dbReference type="InterPro" id="IPR006001">
    <property type="entry name" value="Therm_gnt_kin"/>
</dbReference>
<evidence type="ECO:0000313" key="12">
    <source>
        <dbReference type="Proteomes" id="UP000199138"/>
    </source>
</evidence>
<dbReference type="Proteomes" id="UP000199138">
    <property type="component" value="Unassembled WGS sequence"/>
</dbReference>
<keyword evidence="5 10" id="KW-0547">Nucleotide-binding</keyword>
<reference evidence="12" key="1">
    <citation type="submission" date="2016-10" db="EMBL/GenBank/DDBJ databases">
        <authorList>
            <person name="Varghese N."/>
            <person name="Submissions S."/>
        </authorList>
    </citation>
    <scope>NUCLEOTIDE SEQUENCE [LARGE SCALE GENOMIC DNA]</scope>
    <source>
        <strain evidence="12">CGMCC 1.12333</strain>
    </source>
</reference>
<accession>A0A1I7IPV3</accession>
<dbReference type="InterPro" id="IPR031322">
    <property type="entry name" value="Shikimate/glucono_kinase"/>
</dbReference>
<proteinExistence type="inferred from homology"/>
<organism evidence="11 12">
    <name type="scientific">Pustulibacterium marinum</name>
    <dbReference type="NCBI Taxonomy" id="1224947"/>
    <lineage>
        <taxon>Bacteria</taxon>
        <taxon>Pseudomonadati</taxon>
        <taxon>Bacteroidota</taxon>
        <taxon>Flavobacteriia</taxon>
        <taxon>Flavobacteriales</taxon>
        <taxon>Flavobacteriaceae</taxon>
        <taxon>Pustulibacterium</taxon>
    </lineage>
</organism>
<keyword evidence="8" id="KW-0311">Gluconate utilization</keyword>
<evidence type="ECO:0000256" key="10">
    <source>
        <dbReference type="RuleBase" id="RU363066"/>
    </source>
</evidence>
<dbReference type="FunFam" id="3.40.50.300:FF:000522">
    <property type="entry name" value="Gluconokinase"/>
    <property type="match status" value="1"/>
</dbReference>